<evidence type="ECO:0000256" key="2">
    <source>
        <dbReference type="ARBA" id="ARBA00022794"/>
    </source>
</evidence>
<evidence type="ECO:0000313" key="5">
    <source>
        <dbReference type="Proteomes" id="UP001152759"/>
    </source>
</evidence>
<sequence length="110" mass="12277">MFRQRSSEGSPVAPDGRDESETSKSKASVTRSISSNNASAMNIDSTKNEPDVKEKLSNLGNVNLALLTKHLFSKEDLKEDDMPWTWDAIFTEVSSELRSQWEKSKQDGTP</sequence>
<dbReference type="AlphaFoldDB" id="A0A9P0AMY2"/>
<proteinExistence type="inferred from homology"/>
<evidence type="ECO:0000313" key="4">
    <source>
        <dbReference type="EMBL" id="CAH0393955.1"/>
    </source>
</evidence>
<reference evidence="4" key="1">
    <citation type="submission" date="2021-12" db="EMBL/GenBank/DDBJ databases">
        <authorList>
            <person name="King R."/>
        </authorList>
    </citation>
    <scope>NUCLEOTIDE SEQUENCE</scope>
</reference>
<organism evidence="4 5">
    <name type="scientific">Bemisia tabaci</name>
    <name type="common">Sweetpotato whitefly</name>
    <name type="synonym">Aleurodes tabaci</name>
    <dbReference type="NCBI Taxonomy" id="7038"/>
    <lineage>
        <taxon>Eukaryota</taxon>
        <taxon>Metazoa</taxon>
        <taxon>Ecdysozoa</taxon>
        <taxon>Arthropoda</taxon>
        <taxon>Hexapoda</taxon>
        <taxon>Insecta</taxon>
        <taxon>Pterygota</taxon>
        <taxon>Neoptera</taxon>
        <taxon>Paraneoptera</taxon>
        <taxon>Hemiptera</taxon>
        <taxon>Sternorrhyncha</taxon>
        <taxon>Aleyrodoidea</taxon>
        <taxon>Aleyrodidae</taxon>
        <taxon>Aleyrodinae</taxon>
        <taxon>Bemisia</taxon>
    </lineage>
</organism>
<protein>
    <submittedName>
        <fullName evidence="4">Uncharacterized protein</fullName>
    </submittedName>
</protein>
<dbReference type="PANTHER" id="PTHR33724:SF1">
    <property type="entry name" value="INTRAFLAGELLAR TRANSPORT PROTEIN 43 HOMOLOG"/>
    <property type="match status" value="1"/>
</dbReference>
<keyword evidence="2" id="KW-0970">Cilium biogenesis/degradation</keyword>
<dbReference type="EMBL" id="OU963868">
    <property type="protein sequence ID" value="CAH0393955.1"/>
    <property type="molecule type" value="Genomic_DNA"/>
</dbReference>
<feature type="region of interest" description="Disordered" evidence="3">
    <location>
        <begin position="1"/>
        <end position="54"/>
    </location>
</feature>
<name>A0A9P0AMY2_BEMTA</name>
<dbReference type="GO" id="GO:0030991">
    <property type="term" value="C:intraciliary transport particle A"/>
    <property type="evidence" value="ECO:0007669"/>
    <property type="project" value="InterPro"/>
</dbReference>
<dbReference type="InterPro" id="IPR029302">
    <property type="entry name" value="IFT43"/>
</dbReference>
<dbReference type="GO" id="GO:0035721">
    <property type="term" value="P:intraciliary retrograde transport"/>
    <property type="evidence" value="ECO:0007669"/>
    <property type="project" value="TreeGrafter"/>
</dbReference>
<dbReference type="PANTHER" id="PTHR33724">
    <property type="entry name" value="INTRAFLAGELLAR TRANSPORT PROTEIN 43 HOMOLOG"/>
    <property type="match status" value="1"/>
</dbReference>
<dbReference type="Pfam" id="PF15305">
    <property type="entry name" value="IFT43"/>
    <property type="match status" value="1"/>
</dbReference>
<feature type="compositionally biased region" description="Basic and acidic residues" evidence="3">
    <location>
        <begin position="15"/>
        <end position="24"/>
    </location>
</feature>
<dbReference type="GO" id="GO:0005929">
    <property type="term" value="C:cilium"/>
    <property type="evidence" value="ECO:0007669"/>
    <property type="project" value="TreeGrafter"/>
</dbReference>
<gene>
    <name evidence="4" type="ORF">BEMITA_LOCUS12305</name>
</gene>
<evidence type="ECO:0000256" key="1">
    <source>
        <dbReference type="ARBA" id="ARBA00007563"/>
    </source>
</evidence>
<dbReference type="Proteomes" id="UP001152759">
    <property type="component" value="Chromosome 7"/>
</dbReference>
<accession>A0A9P0AMY2</accession>
<keyword evidence="5" id="KW-1185">Reference proteome</keyword>
<comment type="similarity">
    <text evidence="1">Belongs to the IFT43 family.</text>
</comment>
<evidence type="ECO:0000256" key="3">
    <source>
        <dbReference type="SAM" id="MobiDB-lite"/>
    </source>
</evidence>
<feature type="compositionally biased region" description="Low complexity" evidence="3">
    <location>
        <begin position="32"/>
        <end position="45"/>
    </location>
</feature>